<organism evidence="2 3">
    <name type="scientific">Intestinimonas massiliensis</name>
    <name type="common">ex Afouda et al. 2020</name>
    <dbReference type="NCBI Taxonomy" id="1673721"/>
    <lineage>
        <taxon>Bacteria</taxon>
        <taxon>Bacillati</taxon>
        <taxon>Bacillota</taxon>
        <taxon>Clostridia</taxon>
        <taxon>Eubacteriales</taxon>
        <taxon>Intestinimonas</taxon>
    </lineage>
</organism>
<dbReference type="AlphaFoldDB" id="A0AAW5JPI4"/>
<accession>A0AAW5JPI4</accession>
<evidence type="ECO:0000313" key="2">
    <source>
        <dbReference type="EMBL" id="MCQ4770290.1"/>
    </source>
</evidence>
<evidence type="ECO:0000313" key="3">
    <source>
        <dbReference type="Proteomes" id="UP001204562"/>
    </source>
</evidence>
<feature type="compositionally biased region" description="Polar residues" evidence="1">
    <location>
        <begin position="59"/>
        <end position="72"/>
    </location>
</feature>
<feature type="region of interest" description="Disordered" evidence="1">
    <location>
        <begin position="51"/>
        <end position="72"/>
    </location>
</feature>
<proteinExistence type="predicted"/>
<name>A0AAW5JPI4_9FIRM</name>
<dbReference type="RefSeq" id="WP_256303781.1">
    <property type="nucleotide sequence ID" value="NZ_JANFYS010000013.1"/>
</dbReference>
<sequence>MQKDKKDWLIKTNIGEMPIENYREIAALAAGFDSYDEMYKAGLRLGNGYDREASESDALESSCSNGMTMGGM</sequence>
<comment type="caution">
    <text evidence="2">The sequence shown here is derived from an EMBL/GenBank/DDBJ whole genome shotgun (WGS) entry which is preliminary data.</text>
</comment>
<evidence type="ECO:0000256" key="1">
    <source>
        <dbReference type="SAM" id="MobiDB-lite"/>
    </source>
</evidence>
<gene>
    <name evidence="2" type="ORF">NE579_07415</name>
</gene>
<protein>
    <submittedName>
        <fullName evidence="2">Uncharacterized protein</fullName>
    </submittedName>
</protein>
<dbReference type="Proteomes" id="UP001204562">
    <property type="component" value="Unassembled WGS sequence"/>
</dbReference>
<dbReference type="EMBL" id="JANFYS010000013">
    <property type="protein sequence ID" value="MCQ4770290.1"/>
    <property type="molecule type" value="Genomic_DNA"/>
</dbReference>
<reference evidence="2" key="1">
    <citation type="submission" date="2022-06" db="EMBL/GenBank/DDBJ databases">
        <title>Isolation of gut microbiota from human fecal samples.</title>
        <authorList>
            <person name="Pamer E.G."/>
            <person name="Barat B."/>
            <person name="Waligurski E."/>
            <person name="Medina S."/>
            <person name="Paddock L."/>
            <person name="Mostad J."/>
        </authorList>
    </citation>
    <scope>NUCLEOTIDE SEQUENCE</scope>
    <source>
        <strain evidence="2">DFI.9.91</strain>
    </source>
</reference>